<keyword evidence="19" id="KW-1185">Reference proteome</keyword>
<dbReference type="InterPro" id="IPR020843">
    <property type="entry name" value="ER"/>
</dbReference>
<dbReference type="Gene3D" id="3.40.47.10">
    <property type="match status" value="1"/>
</dbReference>
<feature type="region of interest" description="N-terminal hotdog fold" evidence="14">
    <location>
        <begin position="896"/>
        <end position="1016"/>
    </location>
</feature>
<dbReference type="InterPro" id="IPR036736">
    <property type="entry name" value="ACP-like_sf"/>
</dbReference>
<dbReference type="GO" id="GO:0016491">
    <property type="term" value="F:oxidoreductase activity"/>
    <property type="evidence" value="ECO:0007669"/>
    <property type="project" value="InterPro"/>
</dbReference>
<dbReference type="OrthoDB" id="9778690at2"/>
<evidence type="ECO:0000256" key="4">
    <source>
        <dbReference type="ARBA" id="ARBA00022832"/>
    </source>
</evidence>
<dbReference type="SMART" id="SM00827">
    <property type="entry name" value="PKS_AT"/>
    <property type="match status" value="1"/>
</dbReference>
<dbReference type="Pfam" id="PF00698">
    <property type="entry name" value="Acyl_transf_1"/>
    <property type="match status" value="1"/>
</dbReference>
<dbReference type="SMART" id="SM00825">
    <property type="entry name" value="PKS_KS"/>
    <property type="match status" value="1"/>
</dbReference>
<evidence type="ECO:0000259" key="17">
    <source>
        <dbReference type="PROSITE" id="PS52019"/>
    </source>
</evidence>
<dbReference type="InterPro" id="IPR016035">
    <property type="entry name" value="Acyl_Trfase/lysoPLipase"/>
</dbReference>
<dbReference type="SMART" id="SM00829">
    <property type="entry name" value="PKS_ER"/>
    <property type="match status" value="1"/>
</dbReference>
<dbReference type="InterPro" id="IPR013154">
    <property type="entry name" value="ADH-like_N"/>
</dbReference>
<dbReference type="SUPFAM" id="SSF50129">
    <property type="entry name" value="GroES-like"/>
    <property type="match status" value="1"/>
</dbReference>
<dbReference type="InterPro" id="IPR014031">
    <property type="entry name" value="Ketoacyl_synth_C"/>
</dbReference>
<evidence type="ECO:0000313" key="18">
    <source>
        <dbReference type="EMBL" id="OSC40418.1"/>
    </source>
</evidence>
<dbReference type="PROSITE" id="PS52004">
    <property type="entry name" value="KS3_2"/>
    <property type="match status" value="1"/>
</dbReference>
<reference evidence="18 19" key="1">
    <citation type="submission" date="2017-04" db="EMBL/GenBank/DDBJ databases">
        <title>The new phylogeny of genus Mycobacterium.</title>
        <authorList>
            <person name="Tortoli E."/>
            <person name="Trovato A."/>
            <person name="Cirillo D.M."/>
        </authorList>
    </citation>
    <scope>NUCLEOTIDE SEQUENCE [LARGE SCALE GENOMIC DNA]</scope>
    <source>
        <strain evidence="18 19">TBL 1200985</strain>
    </source>
</reference>
<gene>
    <name evidence="18" type="ORF">B8W66_12895</name>
</gene>
<dbReference type="GO" id="GO:0004312">
    <property type="term" value="F:fatty acid synthase activity"/>
    <property type="evidence" value="ECO:0007669"/>
    <property type="project" value="TreeGrafter"/>
</dbReference>
<keyword evidence="3" id="KW-0808">Transferase</keyword>
<dbReference type="InterPro" id="IPR032821">
    <property type="entry name" value="PKS_assoc"/>
</dbReference>
<keyword evidence="4" id="KW-0276">Fatty acid metabolism</keyword>
<dbReference type="InterPro" id="IPR014043">
    <property type="entry name" value="Acyl_transferase_dom"/>
</dbReference>
<dbReference type="InterPro" id="IPR049552">
    <property type="entry name" value="PKS_DH_N"/>
</dbReference>
<dbReference type="GO" id="GO:0005737">
    <property type="term" value="C:cytoplasm"/>
    <property type="evidence" value="ECO:0007669"/>
    <property type="project" value="TreeGrafter"/>
</dbReference>
<dbReference type="InterPro" id="IPR042104">
    <property type="entry name" value="PKS_dehydratase_sf"/>
</dbReference>
<dbReference type="InterPro" id="IPR006162">
    <property type="entry name" value="Ppantetheine_attach_site"/>
</dbReference>
<name>A0A1X2LU25_9MYCO</name>
<dbReference type="Gene3D" id="3.10.129.110">
    <property type="entry name" value="Polyketide synthase dehydratase"/>
    <property type="match status" value="1"/>
</dbReference>
<keyword evidence="6" id="KW-0443">Lipid metabolism</keyword>
<evidence type="ECO:0000256" key="3">
    <source>
        <dbReference type="ARBA" id="ARBA00022679"/>
    </source>
</evidence>
<dbReference type="InterPro" id="IPR013149">
    <property type="entry name" value="ADH-like_C"/>
</dbReference>
<dbReference type="Gene3D" id="3.40.366.10">
    <property type="entry name" value="Malonyl-Coenzyme A Acyl Carrier Protein, domain 2"/>
    <property type="match status" value="1"/>
</dbReference>
<dbReference type="PANTHER" id="PTHR43775:SF37">
    <property type="entry name" value="SI:DKEY-61P9.11"/>
    <property type="match status" value="1"/>
</dbReference>
<dbReference type="InterPro" id="IPR036291">
    <property type="entry name" value="NAD(P)-bd_dom_sf"/>
</dbReference>
<feature type="region of interest" description="C-terminal hotdog fold" evidence="14">
    <location>
        <begin position="1032"/>
        <end position="1181"/>
    </location>
</feature>
<dbReference type="Pfam" id="PF21089">
    <property type="entry name" value="PKS_DH_N"/>
    <property type="match status" value="1"/>
</dbReference>
<dbReference type="InterPro" id="IPR016036">
    <property type="entry name" value="Malonyl_transacylase_ACP-bd"/>
</dbReference>
<dbReference type="STRING" id="1430326.B8W66_12895"/>
<comment type="catalytic activity">
    <reaction evidence="13">
        <text>hexadecanoyl-[(hydroxy)phthioceranic acid synthase] + 7 (S)-methylmalonyl-CoA + 14 NADPH + 21 H(+) = C37-phthioceranyl-[(hydroxy)phthioceranic acid synthase] + 7 CO2 + 14 NADP(+) + 7 CoA + 7 H2O</text>
        <dbReference type="Rhea" id="RHEA:58908"/>
        <dbReference type="Rhea" id="RHEA-COMP:15244"/>
        <dbReference type="Rhea" id="RHEA-COMP:15246"/>
        <dbReference type="ChEBI" id="CHEBI:15377"/>
        <dbReference type="ChEBI" id="CHEBI:15378"/>
        <dbReference type="ChEBI" id="CHEBI:16526"/>
        <dbReference type="ChEBI" id="CHEBI:57287"/>
        <dbReference type="ChEBI" id="CHEBI:57327"/>
        <dbReference type="ChEBI" id="CHEBI:57783"/>
        <dbReference type="ChEBI" id="CHEBI:58349"/>
        <dbReference type="ChEBI" id="CHEBI:78483"/>
        <dbReference type="ChEBI" id="CHEBI:142473"/>
        <dbReference type="EC" id="2.3.1.287"/>
    </reaction>
</comment>
<dbReference type="GO" id="GO:0004315">
    <property type="term" value="F:3-oxoacyl-[acyl-carrier-protein] synthase activity"/>
    <property type="evidence" value="ECO:0007669"/>
    <property type="project" value="InterPro"/>
</dbReference>
<keyword evidence="2" id="KW-0597">Phosphoprotein</keyword>
<dbReference type="FunFam" id="3.40.50.720:FF:000416">
    <property type="entry name" value="Multifunctional mycocerosic acid synthase"/>
    <property type="match status" value="1"/>
</dbReference>
<dbReference type="SUPFAM" id="SSF51735">
    <property type="entry name" value="NAD(P)-binding Rossmann-fold domains"/>
    <property type="match status" value="3"/>
</dbReference>
<evidence type="ECO:0000259" key="15">
    <source>
        <dbReference type="PROSITE" id="PS50075"/>
    </source>
</evidence>
<dbReference type="EMBL" id="NCXP01000014">
    <property type="protein sequence ID" value="OSC40418.1"/>
    <property type="molecule type" value="Genomic_DNA"/>
</dbReference>
<dbReference type="GO" id="GO:0005886">
    <property type="term" value="C:plasma membrane"/>
    <property type="evidence" value="ECO:0007669"/>
    <property type="project" value="TreeGrafter"/>
</dbReference>
<protein>
    <recommendedName>
        <fullName evidence="10">Phthioceranic/hydroxyphthioceranic acid synthase</fullName>
        <ecNumber evidence="9">2.3.1.287</ecNumber>
    </recommendedName>
    <alternativeName>
        <fullName evidence="11">Polyketide synthase pks2</fullName>
    </alternativeName>
</protein>
<dbReference type="GO" id="GO:0006633">
    <property type="term" value="P:fatty acid biosynthetic process"/>
    <property type="evidence" value="ECO:0007669"/>
    <property type="project" value="InterPro"/>
</dbReference>
<dbReference type="InterPro" id="IPR011032">
    <property type="entry name" value="GroES-like_sf"/>
</dbReference>
<sequence>METRVTPIAVIGMGCRLPGGIDSPDKLWESLVRGDNLVTEVPADRWDADDYYDPEPGVPGRSVSRWGGFLDDVAGFDAEFFGVSEREATSIDPQQRLLLETSWEAIEHAGLDPASLAGSSTAVFTGLTHEDYLVLTTAAGGLASPYVVTGLNNSVASGRIAHALGLHGPAMTFDTACSSGLMAVHLACRSLHDGESDLALAGGCAVLLEPHASVAASAQGMLSSSGRCQSFDADADGFVRSEGAAMVLLKRLPDALRDGNRIFAVVRGTAANQDGGTETLMMPSEDAQVAVYRAALATAGVAPETVGVVEAHGTGTPIGDPIEYRGLAQVYGAGTPCALGSAKSNMGHSTASAGTVGLIKAILSLRHGVVPPLLHFKKLPDELADIETGLFVPQAVTPWPNGDEHTPKRVAVSSFGMSGTNVHAIVEEAPAEASAPETSTGDATAGRRLFMVSSTSSDALRQTARRLATWVEDRQDSVTPSDLAYTLARGRAHRPVRTAVVAADLPELIEGLREVADGDALYDAAVGQGDRGPVWVFSGQGSQWAAMGEQLLASEPVFAATIAKLEPVIAAESGFSVTEAITASETVTGIDKVQPAVFAVQVALAATMEQTYAVRPGAVIGHSMGESAAAVVAGALSLEDAARVICRRSKLMTRIAGGGAMGSVELPAKQVNSELMARGIEDVVVSVVASPQSTVIGGATDTVRDLIARWEQRDVMAREVAVDVASHSPQVDPILDELAAALADIAPMTPKVAYYSATLFDPRERPVCNATYWVENLRNTVQFAAAVQAAMEDGYRVFAELSPHPLLTHAVEQTARGLDMSVAALAGMRREQPLPHGLRGLLTDLHSAGAGLDYSALYPAGRLLDAPLPVWTHAHLFIDTDGQEQRAQGACTVTVHPLLGSHVRLLEEPERHIWQGDVGTSALSWLADHQVHNVAALPGAAYCEMALAAAVEVFGEAAEVRDIAFEQMLLLDEATPIDAIASVDAPGVVNFMVQANSDGEKTRNATATLHAAADDDCPPPAYDIAALLEAHPSSVNGTDMRESFAQRGVALGPAFAGLATARTPEEEAGTVLAEVALPASIRFQQSAYHIHPALLDACFQSVGAGVDAAKAAGKGGLLLPLGVGRLRVYGPTRNARYCYTRLTKVGATGGEADLDVLDEHGTVLLAVRGLHMGTGTSESGERDRQFSERLLTLGWQQRTLPEVSHAEAGSWLLIDASNAADTPDMLASALTDALKSHGPQGTECASLSWSIQDAPPNNPTGLEKLGSQLRGRDGVVILFGPRGGDPDEQGLLAGREQVRHLVRITRELAELEGELPRLFVVTRQAQVVKSHDSGERANLEQAGLRGLLRVISSEHPMLRTTLVDVDEHTDVERVAQQLLSGSEEDETAWRNGDWYVARLTPSPLGHEERRTAVLDPEQDGMRLHVRRPGDLQTLEFVASDRVPPGPGQLEVAVSMSSINFADVLIAFGRFPIIDDREPQLGMDFVGVVTAVGEGVTGHQVGDRVGGFSEGGCWRTFLTCDANLAATLPPGLTDEQAIAAATAHATAWYGLNDLAQIKAGDKVLIHSATGGVGQAAISIARAKGAEIFATAGNPAKRAMLHDMGIEHVYDSRSVEFAEQIRNDTDGYGVDIVLNSLTGAAQRAGLELLAFGGRFVEIGKADVYGNTRLGLFPFRRGLTFYYLDLALMSVTQPDRVRELLTTVYKLTADGVLTAPECTHYPLADAANAIRAMSNAEHTGKLVLDIPRSGSRSVVVPPEQAPVYRRDGSYIITGGLGGLGLFFASKLAEGGCGRIVLTARSQPNPKARQTIERLRAAGADIVVECGNIAEPDTAQRLVSAATATGLPLRGVLHSAAVVEDATLTNITDELIDRDWSPKVYGSWNLHRATIGQPLDWFCLFSSGAALLGSPGQGAYAAANNWVDVFAHWRRAQGLPVTAIAWGAWGEVGRATFLAEGGEIMITPDEGAYAFETLVRHDRAYSGYIPILGAPWLADLVRRSPWGEMFASTGQGSRGPSKFRMELVALPQDEWAGRLRRLLVEQASVILRRTIDADRSFIEYGLDSLGMLEMRTHVETETGIRLTPKVIATNNTARALAQHLADTLAEEEAAAPAAS</sequence>
<dbReference type="InterPro" id="IPR049900">
    <property type="entry name" value="PKS_mFAS_DH"/>
</dbReference>
<dbReference type="Pfam" id="PF08659">
    <property type="entry name" value="KR"/>
    <property type="match status" value="1"/>
</dbReference>
<dbReference type="PROSITE" id="PS00606">
    <property type="entry name" value="KS3_1"/>
    <property type="match status" value="1"/>
</dbReference>
<dbReference type="GO" id="GO:0031177">
    <property type="term" value="F:phosphopantetheine binding"/>
    <property type="evidence" value="ECO:0007669"/>
    <property type="project" value="InterPro"/>
</dbReference>
<dbReference type="Gene3D" id="1.10.1200.10">
    <property type="entry name" value="ACP-like"/>
    <property type="match status" value="1"/>
</dbReference>
<keyword evidence="5" id="KW-0521">NADP</keyword>
<dbReference type="Pfam" id="PF00550">
    <property type="entry name" value="PP-binding"/>
    <property type="match status" value="1"/>
</dbReference>
<dbReference type="Gene3D" id="3.90.180.10">
    <property type="entry name" value="Medium-chain alcohol dehydrogenases, catalytic domain"/>
    <property type="match status" value="1"/>
</dbReference>
<dbReference type="SUPFAM" id="SSF55048">
    <property type="entry name" value="Probable ACP-binding domain of malonyl-CoA ACP transacylase"/>
    <property type="match status" value="1"/>
</dbReference>
<feature type="domain" description="Carrier" evidence="15">
    <location>
        <begin position="2025"/>
        <end position="2100"/>
    </location>
</feature>
<dbReference type="FunFam" id="3.40.47.10:FF:000019">
    <property type="entry name" value="Polyketide synthase type I"/>
    <property type="match status" value="1"/>
</dbReference>
<dbReference type="SUPFAM" id="SSF52151">
    <property type="entry name" value="FabD/lysophospholipase-like"/>
    <property type="match status" value="1"/>
</dbReference>
<comment type="catalytic activity">
    <reaction evidence="12">
        <text>hexadecanoyl-[(hydroxy)phthioceranic acid synthase] + 8 (S)-methylmalonyl-CoA + 16 NADPH + 24 H(+) = C40-phthioceranyl-[(hydroxy)phthioceranic acid synthase] + 8 CO2 + 16 NADP(+) + 8 CoA + 8 H2O</text>
        <dbReference type="Rhea" id="RHEA:58904"/>
        <dbReference type="Rhea" id="RHEA-COMP:15244"/>
        <dbReference type="Rhea" id="RHEA-COMP:15245"/>
        <dbReference type="ChEBI" id="CHEBI:15377"/>
        <dbReference type="ChEBI" id="CHEBI:15378"/>
        <dbReference type="ChEBI" id="CHEBI:16526"/>
        <dbReference type="ChEBI" id="CHEBI:57287"/>
        <dbReference type="ChEBI" id="CHEBI:57327"/>
        <dbReference type="ChEBI" id="CHEBI:57783"/>
        <dbReference type="ChEBI" id="CHEBI:58349"/>
        <dbReference type="ChEBI" id="CHEBI:78483"/>
        <dbReference type="ChEBI" id="CHEBI:142472"/>
        <dbReference type="EC" id="2.3.1.287"/>
    </reaction>
</comment>
<evidence type="ECO:0000256" key="6">
    <source>
        <dbReference type="ARBA" id="ARBA00023098"/>
    </source>
</evidence>
<evidence type="ECO:0000256" key="2">
    <source>
        <dbReference type="ARBA" id="ARBA00022553"/>
    </source>
</evidence>
<dbReference type="Pfam" id="PF08240">
    <property type="entry name" value="ADH_N"/>
    <property type="match status" value="1"/>
</dbReference>
<organism evidence="18 19">
    <name type="scientific">Mycobacterium decipiens</name>
    <dbReference type="NCBI Taxonomy" id="1430326"/>
    <lineage>
        <taxon>Bacteria</taxon>
        <taxon>Bacillati</taxon>
        <taxon>Actinomycetota</taxon>
        <taxon>Actinomycetes</taxon>
        <taxon>Mycobacteriales</taxon>
        <taxon>Mycobacteriaceae</taxon>
        <taxon>Mycobacterium</taxon>
    </lineage>
</organism>
<dbReference type="Pfam" id="PF16197">
    <property type="entry name" value="KAsynt_C_assoc"/>
    <property type="match status" value="1"/>
</dbReference>
<keyword evidence="1" id="KW-0596">Phosphopantetheine</keyword>
<evidence type="ECO:0000256" key="11">
    <source>
        <dbReference type="ARBA" id="ARBA00045003"/>
    </source>
</evidence>
<dbReference type="SUPFAM" id="SSF47336">
    <property type="entry name" value="ACP-like"/>
    <property type="match status" value="1"/>
</dbReference>
<feature type="active site" description="Proton acceptor; for dehydratase activity" evidence="14">
    <location>
        <position position="929"/>
    </location>
</feature>
<dbReference type="InterPro" id="IPR057326">
    <property type="entry name" value="KR_dom"/>
</dbReference>
<evidence type="ECO:0000313" key="19">
    <source>
        <dbReference type="Proteomes" id="UP000193247"/>
    </source>
</evidence>
<dbReference type="InterPro" id="IPR016039">
    <property type="entry name" value="Thiolase-like"/>
</dbReference>
<keyword evidence="7" id="KW-0511">Multifunctional enzyme</keyword>
<dbReference type="PROSITE" id="PS52019">
    <property type="entry name" value="PKS_MFAS_DH"/>
    <property type="match status" value="1"/>
</dbReference>
<dbReference type="Proteomes" id="UP000193247">
    <property type="component" value="Unassembled WGS sequence"/>
</dbReference>
<dbReference type="InterPro" id="IPR018201">
    <property type="entry name" value="Ketoacyl_synth_AS"/>
</dbReference>
<dbReference type="CDD" id="cd05195">
    <property type="entry name" value="enoyl_red"/>
    <property type="match status" value="1"/>
</dbReference>
<dbReference type="SUPFAM" id="SSF53901">
    <property type="entry name" value="Thiolase-like"/>
    <property type="match status" value="1"/>
</dbReference>
<keyword evidence="8" id="KW-0012">Acyltransferase</keyword>
<evidence type="ECO:0000256" key="13">
    <source>
        <dbReference type="ARBA" id="ARBA00048465"/>
    </source>
</evidence>
<dbReference type="SMART" id="SM00826">
    <property type="entry name" value="PKS_DH"/>
    <property type="match status" value="1"/>
</dbReference>
<dbReference type="PROSITE" id="PS50075">
    <property type="entry name" value="CARRIER"/>
    <property type="match status" value="1"/>
</dbReference>
<dbReference type="InterPro" id="IPR050091">
    <property type="entry name" value="PKS_NRPS_Biosynth_Enz"/>
</dbReference>
<evidence type="ECO:0000256" key="7">
    <source>
        <dbReference type="ARBA" id="ARBA00023268"/>
    </source>
</evidence>
<dbReference type="FunFam" id="3.30.70.250:FF:000003">
    <property type="entry name" value="Polyketide beta-ketoacyl synthase Pks3"/>
    <property type="match status" value="1"/>
</dbReference>
<comment type="caution">
    <text evidence="18">The sequence shown here is derived from an EMBL/GenBank/DDBJ whole genome shotgun (WGS) entry which is preliminary data.</text>
</comment>
<dbReference type="Pfam" id="PF14765">
    <property type="entry name" value="PS-DH"/>
    <property type="match status" value="1"/>
</dbReference>
<feature type="domain" description="PKS/mFAS DH" evidence="17">
    <location>
        <begin position="896"/>
        <end position="1181"/>
    </location>
</feature>
<dbReference type="PROSITE" id="PS51257">
    <property type="entry name" value="PROKAR_LIPOPROTEIN"/>
    <property type="match status" value="1"/>
</dbReference>
<feature type="active site" description="Proton donor; for dehydratase activity" evidence="14">
    <location>
        <position position="1096"/>
    </location>
</feature>
<feature type="domain" description="Ketosynthase family 3 (KS3)" evidence="16">
    <location>
        <begin position="5"/>
        <end position="428"/>
    </location>
</feature>
<dbReference type="InterPro" id="IPR020806">
    <property type="entry name" value="PKS_PP-bd"/>
</dbReference>
<dbReference type="InterPro" id="IPR020807">
    <property type="entry name" value="PKS_DH"/>
</dbReference>
<dbReference type="Pfam" id="PF00109">
    <property type="entry name" value="ketoacyl-synt"/>
    <property type="match status" value="1"/>
</dbReference>
<dbReference type="InterPro" id="IPR009081">
    <property type="entry name" value="PP-bd_ACP"/>
</dbReference>
<evidence type="ECO:0000256" key="5">
    <source>
        <dbReference type="ARBA" id="ARBA00022857"/>
    </source>
</evidence>
<dbReference type="InterPro" id="IPR001227">
    <property type="entry name" value="Ac_transferase_dom_sf"/>
</dbReference>
<dbReference type="EC" id="2.3.1.287" evidence="9"/>
<dbReference type="InterPro" id="IPR013968">
    <property type="entry name" value="PKS_KR"/>
</dbReference>
<dbReference type="Pfam" id="PF00107">
    <property type="entry name" value="ADH_zinc_N"/>
    <property type="match status" value="1"/>
</dbReference>
<evidence type="ECO:0000256" key="1">
    <source>
        <dbReference type="ARBA" id="ARBA00022450"/>
    </source>
</evidence>
<dbReference type="NCBIfam" id="NF041183">
    <property type="entry name" value="Pks2_ls1_myc"/>
    <property type="match status" value="1"/>
</dbReference>
<dbReference type="InterPro" id="IPR014030">
    <property type="entry name" value="Ketoacyl_synth_N"/>
</dbReference>
<dbReference type="SMART" id="SM00822">
    <property type="entry name" value="PKS_KR"/>
    <property type="match status" value="1"/>
</dbReference>
<accession>A0A1X2LU25</accession>
<proteinExistence type="predicted"/>
<dbReference type="Gene3D" id="3.30.70.250">
    <property type="entry name" value="Malonyl-CoA ACP transacylase, ACP-binding"/>
    <property type="match status" value="1"/>
</dbReference>
<dbReference type="CDD" id="cd00833">
    <property type="entry name" value="PKS"/>
    <property type="match status" value="1"/>
</dbReference>
<dbReference type="FunFam" id="3.40.50.720:FF:000209">
    <property type="entry name" value="Polyketide synthase Pks12"/>
    <property type="match status" value="1"/>
</dbReference>
<evidence type="ECO:0000256" key="10">
    <source>
        <dbReference type="ARBA" id="ARBA00044989"/>
    </source>
</evidence>
<evidence type="ECO:0000256" key="9">
    <source>
        <dbReference type="ARBA" id="ARBA00044974"/>
    </source>
</evidence>
<dbReference type="Gene3D" id="3.40.50.720">
    <property type="entry name" value="NAD(P)-binding Rossmann-like Domain"/>
    <property type="match status" value="3"/>
</dbReference>
<evidence type="ECO:0000259" key="16">
    <source>
        <dbReference type="PROSITE" id="PS52004"/>
    </source>
</evidence>
<dbReference type="SMART" id="SM00823">
    <property type="entry name" value="PKS_PP"/>
    <property type="match status" value="1"/>
</dbReference>
<dbReference type="PROSITE" id="PS00012">
    <property type="entry name" value="PHOSPHOPANTETHEINE"/>
    <property type="match status" value="1"/>
</dbReference>
<dbReference type="GO" id="GO:0071770">
    <property type="term" value="P:DIM/DIP cell wall layer assembly"/>
    <property type="evidence" value="ECO:0007669"/>
    <property type="project" value="TreeGrafter"/>
</dbReference>
<dbReference type="RefSeq" id="WP_085325413.1">
    <property type="nucleotide sequence ID" value="NZ_NCXP01000014.1"/>
</dbReference>
<dbReference type="PANTHER" id="PTHR43775">
    <property type="entry name" value="FATTY ACID SYNTHASE"/>
    <property type="match status" value="1"/>
</dbReference>
<evidence type="ECO:0000256" key="8">
    <source>
        <dbReference type="ARBA" id="ARBA00023315"/>
    </source>
</evidence>
<dbReference type="Pfam" id="PF02801">
    <property type="entry name" value="Ketoacyl-synt_C"/>
    <property type="match status" value="1"/>
</dbReference>
<evidence type="ECO:0000256" key="14">
    <source>
        <dbReference type="PROSITE-ProRule" id="PRU01363"/>
    </source>
</evidence>
<dbReference type="FunFam" id="3.40.50.720:FF:000372">
    <property type="entry name" value="Mycocerosic acid synthase-like polyketide synthase"/>
    <property type="match status" value="1"/>
</dbReference>
<dbReference type="InterPro" id="IPR020841">
    <property type="entry name" value="PKS_Beta-ketoAc_synthase_dom"/>
</dbReference>
<dbReference type="InterPro" id="IPR049551">
    <property type="entry name" value="PKS_DH_C"/>
</dbReference>
<dbReference type="InterPro" id="IPR053386">
    <property type="entry name" value="MBFA_synthase"/>
</dbReference>
<evidence type="ECO:0000256" key="12">
    <source>
        <dbReference type="ARBA" id="ARBA00047634"/>
    </source>
</evidence>